<accession>A0ABP6QUN3</accession>
<organism evidence="2 3">
    <name type="scientific">Actinocorallia longicatena</name>
    <dbReference type="NCBI Taxonomy" id="111803"/>
    <lineage>
        <taxon>Bacteria</taxon>
        <taxon>Bacillati</taxon>
        <taxon>Actinomycetota</taxon>
        <taxon>Actinomycetes</taxon>
        <taxon>Streptosporangiales</taxon>
        <taxon>Thermomonosporaceae</taxon>
        <taxon>Actinocorallia</taxon>
    </lineage>
</organism>
<evidence type="ECO:0000256" key="1">
    <source>
        <dbReference type="SAM" id="MobiDB-lite"/>
    </source>
</evidence>
<dbReference type="InterPro" id="IPR045683">
    <property type="entry name" value="DUF6192"/>
</dbReference>
<dbReference type="EMBL" id="BAAAUV010000062">
    <property type="protein sequence ID" value="GAA3243822.1"/>
    <property type="molecule type" value="Genomic_DNA"/>
</dbReference>
<feature type="region of interest" description="Disordered" evidence="1">
    <location>
        <begin position="128"/>
        <end position="182"/>
    </location>
</feature>
<name>A0ABP6QUN3_9ACTN</name>
<sequence>MAFTDGHTGAGEDRIGAVSMARYEQLVARLLELDEQHMLAQFETGDAALEIAPLQQRGGSHAADPLFSVEALIERLADDTRIPVGTLTGRRWVSSRWPAERRRRGVSYVVHMQLAAIADEQERWQKIDDPPLNPRPGRHEWTEDAAKGRWAGRSTTRSRRWRKSGRSTTWRWTSRSPPPSRPICCAARTWHSRR</sequence>
<feature type="compositionally biased region" description="Basic and acidic residues" evidence="1">
    <location>
        <begin position="137"/>
        <end position="147"/>
    </location>
</feature>
<feature type="compositionally biased region" description="Basic residues" evidence="1">
    <location>
        <begin position="156"/>
        <end position="165"/>
    </location>
</feature>
<dbReference type="Pfam" id="PF19691">
    <property type="entry name" value="DUF6192"/>
    <property type="match status" value="1"/>
</dbReference>
<gene>
    <name evidence="2" type="ORF">GCM10010468_81950</name>
</gene>
<keyword evidence="3" id="KW-1185">Reference proteome</keyword>
<evidence type="ECO:0000313" key="2">
    <source>
        <dbReference type="EMBL" id="GAA3243822.1"/>
    </source>
</evidence>
<evidence type="ECO:0000313" key="3">
    <source>
        <dbReference type="Proteomes" id="UP001501237"/>
    </source>
</evidence>
<proteinExistence type="predicted"/>
<dbReference type="Proteomes" id="UP001501237">
    <property type="component" value="Unassembled WGS sequence"/>
</dbReference>
<comment type="caution">
    <text evidence="2">The sequence shown here is derived from an EMBL/GenBank/DDBJ whole genome shotgun (WGS) entry which is preliminary data.</text>
</comment>
<feature type="compositionally biased region" description="Low complexity" evidence="1">
    <location>
        <begin position="166"/>
        <end position="175"/>
    </location>
</feature>
<protein>
    <submittedName>
        <fullName evidence="2">Uncharacterized protein</fullName>
    </submittedName>
</protein>
<reference evidence="3" key="1">
    <citation type="journal article" date="2019" name="Int. J. Syst. Evol. Microbiol.">
        <title>The Global Catalogue of Microorganisms (GCM) 10K type strain sequencing project: providing services to taxonomists for standard genome sequencing and annotation.</title>
        <authorList>
            <consortium name="The Broad Institute Genomics Platform"/>
            <consortium name="The Broad Institute Genome Sequencing Center for Infectious Disease"/>
            <person name="Wu L."/>
            <person name="Ma J."/>
        </authorList>
    </citation>
    <scope>NUCLEOTIDE SEQUENCE [LARGE SCALE GENOMIC DNA]</scope>
    <source>
        <strain evidence="3">JCM 9377</strain>
    </source>
</reference>